<dbReference type="SUPFAM" id="SSF140990">
    <property type="entry name" value="FtsH protease domain-like"/>
    <property type="match status" value="1"/>
</dbReference>
<dbReference type="PANTHER" id="PTHR23076">
    <property type="entry name" value="METALLOPROTEASE M41 FTSH"/>
    <property type="match status" value="1"/>
</dbReference>
<feature type="binding site" evidence="15">
    <location>
        <begin position="207"/>
        <end position="214"/>
    </location>
    <ligand>
        <name>ATP</name>
        <dbReference type="ChEBI" id="CHEBI:30616"/>
    </ligand>
</feature>
<dbReference type="GO" id="GO:0004222">
    <property type="term" value="F:metalloendopeptidase activity"/>
    <property type="evidence" value="ECO:0007669"/>
    <property type="project" value="InterPro"/>
</dbReference>
<keyword evidence="13 15" id="KW-0472">Membrane</keyword>
<dbReference type="Pfam" id="PF00004">
    <property type="entry name" value="AAA"/>
    <property type="match status" value="1"/>
</dbReference>
<feature type="region of interest" description="Disordered" evidence="17">
    <location>
        <begin position="616"/>
        <end position="651"/>
    </location>
</feature>
<comment type="function">
    <text evidence="15">Acts as a processive, ATP-dependent zinc metallopeptidase for both cytoplasmic and membrane proteins. Plays a role in the quality control of integral membrane proteins.</text>
</comment>
<dbReference type="Gene3D" id="1.20.58.760">
    <property type="entry name" value="Peptidase M41"/>
    <property type="match status" value="1"/>
</dbReference>
<dbReference type="InterPro" id="IPR037219">
    <property type="entry name" value="Peptidase_M41-like"/>
</dbReference>
<sequence length="651" mass="70577">MNKPAKAIFLVVAIVVIAYASINLLPPGLAPNAQKTVDLDYSQLQDRITGKDGQARIQTAVWQQSRMTGTLADGRKFEAQVPEQNTQLGAQLAEALNKSGISYKLEPAPVSASIVTLLGVLIFPAVILLLFYLFVLRPAQMGGNQAMSFGRSRARRVGETNPKVTFDDVAGIDEAKTELFEIVDFLKNTKKYAALGAKIPKGILLTGPPGVGKTHLARAIAGEAGVPFFHISGSDFVEMFVGVGAARVRDLFETAKAHRPSLIFIDEIDAVGRQRGAGLGGGHDEREQTLNQMLVEMDGFDPNSGVILIAATNRPDVLDPALLRPGRFDRQIVIDVPDAVGREAILKIHAKGKPLEAGIDLGTLGKRTPGFTGADLANMLNEGALLAARRGHARVQQDDLEEALDRVIAGPQRKSRVIDAKEREVIAYHEAGHAVVSEKLEHCDPVHKVTILPRGMSLGATWNIPETDKHLVSRDELHDDITALLGGRVSEELVFNQVTTGASNDLERVTRIARAMVCEFGMSEKLGTLAIGRRSHNPFLGRDYNDERNYSEDVAKMIDDEVRAIVDKCHSRARETLLQSREQLDAVVLALLERETLNREDFLAVMAGQPLGAAIPTGQAEAAGETTEQPAGEKEKKQPSRTPPRLEPGPA</sequence>
<feature type="active site" evidence="15">
    <location>
        <position position="430"/>
    </location>
</feature>
<dbReference type="Pfam" id="PF06480">
    <property type="entry name" value="FtsH_ext"/>
    <property type="match status" value="1"/>
</dbReference>
<dbReference type="GO" id="GO:0030163">
    <property type="term" value="P:protein catabolic process"/>
    <property type="evidence" value="ECO:0007669"/>
    <property type="project" value="UniProtKB-UniRule"/>
</dbReference>
<evidence type="ECO:0000256" key="3">
    <source>
        <dbReference type="ARBA" id="ARBA00022475"/>
    </source>
</evidence>
<evidence type="ECO:0000256" key="9">
    <source>
        <dbReference type="ARBA" id="ARBA00022833"/>
    </source>
</evidence>
<dbReference type="PANTHER" id="PTHR23076:SF97">
    <property type="entry name" value="ATP-DEPENDENT ZINC METALLOPROTEASE YME1L1"/>
    <property type="match status" value="1"/>
</dbReference>
<keyword evidence="11 15" id="KW-1133">Transmembrane helix</keyword>
<keyword evidence="8 15" id="KW-0378">Hydrolase</keyword>
<protein>
    <recommendedName>
        <fullName evidence="15">ATP-dependent zinc metalloprotease FtsH</fullName>
        <ecNumber evidence="15">3.4.24.-</ecNumber>
    </recommendedName>
</protein>
<dbReference type="FunFam" id="1.10.8.60:FF:000001">
    <property type="entry name" value="ATP-dependent zinc metalloprotease FtsH"/>
    <property type="match status" value="1"/>
</dbReference>
<dbReference type="InterPro" id="IPR003959">
    <property type="entry name" value="ATPase_AAA_core"/>
</dbReference>
<reference evidence="19" key="1">
    <citation type="submission" date="2020-07" db="EMBL/GenBank/DDBJ databases">
        <title>Huge and variable diversity of episymbiotic CPR bacteria and DPANN archaea in groundwater ecosystems.</title>
        <authorList>
            <person name="He C.Y."/>
            <person name="Keren R."/>
            <person name="Whittaker M."/>
            <person name="Farag I.F."/>
            <person name="Doudna J."/>
            <person name="Cate J.H.D."/>
            <person name="Banfield J.F."/>
        </authorList>
    </citation>
    <scope>NUCLEOTIDE SEQUENCE</scope>
    <source>
        <strain evidence="19">NC_groundwater_17_Pr7_B-0.1um_64_12</strain>
    </source>
</reference>
<evidence type="ECO:0000259" key="18">
    <source>
        <dbReference type="SMART" id="SM00382"/>
    </source>
</evidence>
<dbReference type="SMART" id="SM00382">
    <property type="entry name" value="AAA"/>
    <property type="match status" value="1"/>
</dbReference>
<dbReference type="FunFam" id="1.20.58.760:FF:000001">
    <property type="entry name" value="ATP-dependent zinc metalloprotease FtsH"/>
    <property type="match status" value="1"/>
</dbReference>
<keyword evidence="10 15" id="KW-0067">ATP-binding</keyword>
<dbReference type="SUPFAM" id="SSF52540">
    <property type="entry name" value="P-loop containing nucleoside triphosphate hydrolases"/>
    <property type="match status" value="1"/>
</dbReference>
<evidence type="ECO:0000256" key="2">
    <source>
        <dbReference type="ARBA" id="ARBA00010044"/>
    </source>
</evidence>
<name>A0A931PWP9_FIMGI</name>
<evidence type="ECO:0000256" key="16">
    <source>
        <dbReference type="RuleBase" id="RU003651"/>
    </source>
</evidence>
<feature type="binding site" evidence="15">
    <location>
        <position position="433"/>
    </location>
    <ligand>
        <name>Zn(2+)</name>
        <dbReference type="ChEBI" id="CHEBI:29105"/>
        <note>catalytic</note>
    </ligand>
</feature>
<evidence type="ECO:0000256" key="15">
    <source>
        <dbReference type="HAMAP-Rule" id="MF_01458"/>
    </source>
</evidence>
<proteinExistence type="inferred from homology"/>
<dbReference type="InterPro" id="IPR011546">
    <property type="entry name" value="Pept_M41_FtsH_extracell"/>
</dbReference>
<dbReference type="EC" id="3.4.24.-" evidence="15"/>
<comment type="similarity">
    <text evidence="16">Belongs to the AAA ATPase family.</text>
</comment>
<evidence type="ECO:0000256" key="7">
    <source>
        <dbReference type="ARBA" id="ARBA00022741"/>
    </source>
</evidence>
<dbReference type="Gene3D" id="1.10.8.60">
    <property type="match status" value="1"/>
</dbReference>
<dbReference type="GO" id="GO:0006508">
    <property type="term" value="P:proteolysis"/>
    <property type="evidence" value="ECO:0007669"/>
    <property type="project" value="UniProtKB-KW"/>
</dbReference>
<dbReference type="PROSITE" id="PS00674">
    <property type="entry name" value="AAA"/>
    <property type="match status" value="1"/>
</dbReference>
<comment type="subcellular location">
    <subcellularLocation>
        <location evidence="15">Cell membrane</location>
        <topology evidence="15">Multi-pass membrane protein</topology>
        <orientation evidence="15">Cytoplasmic side</orientation>
    </subcellularLocation>
    <subcellularLocation>
        <location evidence="1">Membrane</location>
    </subcellularLocation>
</comment>
<dbReference type="InterPro" id="IPR003960">
    <property type="entry name" value="ATPase_AAA_CS"/>
</dbReference>
<comment type="cofactor">
    <cofactor evidence="15">
        <name>Zn(2+)</name>
        <dbReference type="ChEBI" id="CHEBI:29105"/>
    </cofactor>
    <text evidence="15">Binds 1 zinc ion per subunit.</text>
</comment>
<dbReference type="InterPro" id="IPR027417">
    <property type="entry name" value="P-loop_NTPase"/>
</dbReference>
<feature type="binding site" evidence="15">
    <location>
        <position position="429"/>
    </location>
    <ligand>
        <name>Zn(2+)</name>
        <dbReference type="ChEBI" id="CHEBI:29105"/>
        <note>catalytic</note>
    </ligand>
</feature>
<dbReference type="InterPro" id="IPR003593">
    <property type="entry name" value="AAA+_ATPase"/>
</dbReference>
<evidence type="ECO:0000256" key="13">
    <source>
        <dbReference type="ARBA" id="ARBA00023136"/>
    </source>
</evidence>
<dbReference type="GO" id="GO:0016887">
    <property type="term" value="F:ATP hydrolysis activity"/>
    <property type="evidence" value="ECO:0007669"/>
    <property type="project" value="UniProtKB-UniRule"/>
</dbReference>
<dbReference type="Gene3D" id="3.40.50.300">
    <property type="entry name" value="P-loop containing nucleotide triphosphate hydrolases"/>
    <property type="match status" value="1"/>
</dbReference>
<dbReference type="FunFam" id="3.40.50.300:FF:000001">
    <property type="entry name" value="ATP-dependent zinc metalloprotease FtsH"/>
    <property type="match status" value="1"/>
</dbReference>
<keyword evidence="5 15" id="KW-0812">Transmembrane</keyword>
<keyword evidence="3 15" id="KW-1003">Cell membrane</keyword>
<keyword evidence="12 15" id="KW-0482">Metalloprotease</keyword>
<dbReference type="Pfam" id="PF17862">
    <property type="entry name" value="AAA_lid_3"/>
    <property type="match status" value="1"/>
</dbReference>
<dbReference type="InterPro" id="IPR005936">
    <property type="entry name" value="FtsH"/>
</dbReference>
<dbReference type="EMBL" id="JACOSL010000066">
    <property type="protein sequence ID" value="MBI1757575.1"/>
    <property type="molecule type" value="Genomic_DNA"/>
</dbReference>
<feature type="transmembrane region" description="Helical" evidence="15">
    <location>
        <begin position="7"/>
        <end position="25"/>
    </location>
</feature>
<evidence type="ECO:0000256" key="14">
    <source>
        <dbReference type="ARBA" id="ARBA00061570"/>
    </source>
</evidence>
<evidence type="ECO:0000313" key="19">
    <source>
        <dbReference type="EMBL" id="MBI1757575.1"/>
    </source>
</evidence>
<keyword evidence="7 15" id="KW-0547">Nucleotide-binding</keyword>
<evidence type="ECO:0000256" key="5">
    <source>
        <dbReference type="ARBA" id="ARBA00022692"/>
    </source>
</evidence>
<feature type="domain" description="AAA+ ATPase" evidence="18">
    <location>
        <begin position="199"/>
        <end position="338"/>
    </location>
</feature>
<evidence type="ECO:0000256" key="4">
    <source>
        <dbReference type="ARBA" id="ARBA00022670"/>
    </source>
</evidence>
<evidence type="ECO:0000256" key="1">
    <source>
        <dbReference type="ARBA" id="ARBA00004370"/>
    </source>
</evidence>
<feature type="transmembrane region" description="Helical" evidence="15">
    <location>
        <begin position="112"/>
        <end position="135"/>
    </location>
</feature>
<dbReference type="AlphaFoldDB" id="A0A931PWP9"/>
<dbReference type="InterPro" id="IPR000642">
    <property type="entry name" value="Peptidase_M41"/>
</dbReference>
<keyword evidence="6 15" id="KW-0479">Metal-binding</keyword>
<dbReference type="CDD" id="cd19501">
    <property type="entry name" value="RecA-like_FtsH"/>
    <property type="match status" value="1"/>
</dbReference>
<dbReference type="Proteomes" id="UP000727962">
    <property type="component" value="Unassembled WGS sequence"/>
</dbReference>
<evidence type="ECO:0000313" key="20">
    <source>
        <dbReference type="Proteomes" id="UP000727962"/>
    </source>
</evidence>
<evidence type="ECO:0000256" key="11">
    <source>
        <dbReference type="ARBA" id="ARBA00022989"/>
    </source>
</evidence>
<comment type="similarity">
    <text evidence="14 15">In the central section; belongs to the AAA ATPase family.</text>
</comment>
<evidence type="ECO:0000256" key="17">
    <source>
        <dbReference type="SAM" id="MobiDB-lite"/>
    </source>
</evidence>
<comment type="caution">
    <text evidence="19">The sequence shown here is derived from an EMBL/GenBank/DDBJ whole genome shotgun (WGS) entry which is preliminary data.</text>
</comment>
<evidence type="ECO:0000256" key="8">
    <source>
        <dbReference type="ARBA" id="ARBA00022801"/>
    </source>
</evidence>
<dbReference type="InterPro" id="IPR041569">
    <property type="entry name" value="AAA_lid_3"/>
</dbReference>
<evidence type="ECO:0000256" key="12">
    <source>
        <dbReference type="ARBA" id="ARBA00023049"/>
    </source>
</evidence>
<dbReference type="GO" id="GO:0008270">
    <property type="term" value="F:zinc ion binding"/>
    <property type="evidence" value="ECO:0007669"/>
    <property type="project" value="UniProtKB-UniRule"/>
</dbReference>
<feature type="compositionally biased region" description="Pro residues" evidence="17">
    <location>
        <begin position="641"/>
        <end position="651"/>
    </location>
</feature>
<feature type="binding site" evidence="15">
    <location>
        <position position="505"/>
    </location>
    <ligand>
        <name>Zn(2+)</name>
        <dbReference type="ChEBI" id="CHEBI:29105"/>
        <note>catalytic</note>
    </ligand>
</feature>
<dbReference type="Pfam" id="PF01434">
    <property type="entry name" value="Peptidase_M41"/>
    <property type="match status" value="1"/>
</dbReference>
<dbReference type="GO" id="GO:0005524">
    <property type="term" value="F:ATP binding"/>
    <property type="evidence" value="ECO:0007669"/>
    <property type="project" value="UniProtKB-UniRule"/>
</dbReference>
<dbReference type="GO" id="GO:0004176">
    <property type="term" value="F:ATP-dependent peptidase activity"/>
    <property type="evidence" value="ECO:0007669"/>
    <property type="project" value="InterPro"/>
</dbReference>
<dbReference type="HAMAP" id="MF_01458">
    <property type="entry name" value="FtsH"/>
    <property type="match status" value="1"/>
</dbReference>
<keyword evidence="4 15" id="KW-0645">Protease</keyword>
<accession>A0A931PWP9</accession>
<dbReference type="GO" id="GO:0005886">
    <property type="term" value="C:plasma membrane"/>
    <property type="evidence" value="ECO:0007669"/>
    <property type="project" value="UniProtKB-SubCell"/>
</dbReference>
<comment type="similarity">
    <text evidence="2 15">In the C-terminal section; belongs to the peptidase M41 family.</text>
</comment>
<organism evidence="19 20">
    <name type="scientific">Fimbriimonas ginsengisoli</name>
    <dbReference type="NCBI Taxonomy" id="1005039"/>
    <lineage>
        <taxon>Bacteria</taxon>
        <taxon>Bacillati</taxon>
        <taxon>Armatimonadota</taxon>
        <taxon>Fimbriimonadia</taxon>
        <taxon>Fimbriimonadales</taxon>
        <taxon>Fimbriimonadaceae</taxon>
        <taxon>Fimbriimonas</taxon>
    </lineage>
</organism>
<dbReference type="NCBIfam" id="TIGR01241">
    <property type="entry name" value="FtsH_fam"/>
    <property type="match status" value="1"/>
</dbReference>
<evidence type="ECO:0000256" key="6">
    <source>
        <dbReference type="ARBA" id="ARBA00022723"/>
    </source>
</evidence>
<keyword evidence="9 15" id="KW-0862">Zinc</keyword>
<gene>
    <name evidence="15" type="primary">ftsH</name>
    <name evidence="19" type="ORF">HYR64_10775</name>
</gene>
<evidence type="ECO:0000256" key="10">
    <source>
        <dbReference type="ARBA" id="ARBA00022840"/>
    </source>
</evidence>
<comment type="subunit">
    <text evidence="15">Homohexamer.</text>
</comment>